<dbReference type="InterPro" id="IPR036188">
    <property type="entry name" value="FAD/NAD-bd_sf"/>
</dbReference>
<sequence>MRPALSKELWFTEPDMRKDLNFKWWNNKEKSIFYEIEEFFLPVDKMVERETGGVSFISNTRLTRLDPDQRIAHLENGQSIKYDKCLLAPGGKPKTLPELENAPKEVRDRILYFRTADDFLRLEKLAGSSKSIVVIGGGFLGSELTCALANCSREENKDLRVYQIYPESGNLGKILPQYLSEWVSKKIESEGANLIPGAEVKQVSMSSDKAVQLTLSNGKELKVDYIVCAVGLEPDVELARSSGLEVDEKTGG</sequence>
<dbReference type="Pfam" id="PF07992">
    <property type="entry name" value="Pyr_redox_2"/>
    <property type="match status" value="1"/>
</dbReference>
<feature type="domain" description="FAD/NAD(P)-binding" evidence="4">
    <location>
        <begin position="33"/>
        <end position="249"/>
    </location>
</feature>
<evidence type="ECO:0000256" key="1">
    <source>
        <dbReference type="ARBA" id="ARBA00022630"/>
    </source>
</evidence>
<evidence type="ECO:0000259" key="4">
    <source>
        <dbReference type="Pfam" id="PF07992"/>
    </source>
</evidence>
<keyword evidence="3" id="KW-0560">Oxidoreductase</keyword>
<dbReference type="GO" id="GO:0016174">
    <property type="term" value="F:NAD(P)H oxidase H2O2-forming activity"/>
    <property type="evidence" value="ECO:0007669"/>
    <property type="project" value="TreeGrafter"/>
</dbReference>
<accession>A0A8S0TJK8</accession>
<dbReference type="OrthoDB" id="6029at2759"/>
<dbReference type="GO" id="GO:0033108">
    <property type="term" value="P:mitochondrial respiratory chain complex assembly"/>
    <property type="evidence" value="ECO:0007669"/>
    <property type="project" value="TreeGrafter"/>
</dbReference>
<dbReference type="GO" id="GO:0005739">
    <property type="term" value="C:mitochondrion"/>
    <property type="evidence" value="ECO:0007669"/>
    <property type="project" value="TreeGrafter"/>
</dbReference>
<evidence type="ECO:0000256" key="3">
    <source>
        <dbReference type="ARBA" id="ARBA00023002"/>
    </source>
</evidence>
<dbReference type="InterPro" id="IPR023753">
    <property type="entry name" value="FAD/NAD-binding_dom"/>
</dbReference>
<dbReference type="GO" id="GO:0012501">
    <property type="term" value="P:programmed cell death"/>
    <property type="evidence" value="ECO:0007669"/>
    <property type="project" value="TreeGrafter"/>
</dbReference>
<evidence type="ECO:0000313" key="6">
    <source>
        <dbReference type="Proteomes" id="UP000594638"/>
    </source>
</evidence>
<dbReference type="InterPro" id="IPR050446">
    <property type="entry name" value="FAD-oxidoreductase/Apoptosis"/>
</dbReference>
<evidence type="ECO:0000313" key="5">
    <source>
        <dbReference type="EMBL" id="CAA3004965.1"/>
    </source>
</evidence>
<reference evidence="5 6" key="1">
    <citation type="submission" date="2019-12" db="EMBL/GenBank/DDBJ databases">
        <authorList>
            <person name="Alioto T."/>
            <person name="Alioto T."/>
            <person name="Gomez Garrido J."/>
        </authorList>
    </citation>
    <scope>NUCLEOTIDE SEQUENCE [LARGE SCALE GENOMIC DNA]</scope>
</reference>
<keyword evidence="6" id="KW-1185">Reference proteome</keyword>
<dbReference type="PANTHER" id="PTHR43557:SF4">
    <property type="entry name" value="APOPTOSIS-INDUCING FACTOR 1, MITOCHONDRIAL"/>
    <property type="match status" value="1"/>
</dbReference>
<dbReference type="Gene3D" id="3.50.50.60">
    <property type="entry name" value="FAD/NAD(P)-binding domain"/>
    <property type="match status" value="2"/>
</dbReference>
<dbReference type="PRINTS" id="PR00368">
    <property type="entry name" value="FADPNR"/>
</dbReference>
<dbReference type="GO" id="GO:0071949">
    <property type="term" value="F:FAD binding"/>
    <property type="evidence" value="ECO:0007669"/>
    <property type="project" value="TreeGrafter"/>
</dbReference>
<feature type="non-terminal residue" evidence="5">
    <location>
        <position position="252"/>
    </location>
</feature>
<dbReference type="PANTHER" id="PTHR43557">
    <property type="entry name" value="APOPTOSIS-INDUCING FACTOR 1"/>
    <property type="match status" value="1"/>
</dbReference>
<evidence type="ECO:0000256" key="2">
    <source>
        <dbReference type="ARBA" id="ARBA00022827"/>
    </source>
</evidence>
<organism evidence="5 6">
    <name type="scientific">Olea europaea subsp. europaea</name>
    <dbReference type="NCBI Taxonomy" id="158383"/>
    <lineage>
        <taxon>Eukaryota</taxon>
        <taxon>Viridiplantae</taxon>
        <taxon>Streptophyta</taxon>
        <taxon>Embryophyta</taxon>
        <taxon>Tracheophyta</taxon>
        <taxon>Spermatophyta</taxon>
        <taxon>Magnoliopsida</taxon>
        <taxon>eudicotyledons</taxon>
        <taxon>Gunneridae</taxon>
        <taxon>Pentapetalae</taxon>
        <taxon>asterids</taxon>
        <taxon>lamiids</taxon>
        <taxon>Lamiales</taxon>
        <taxon>Oleaceae</taxon>
        <taxon>Oleeae</taxon>
        <taxon>Olea</taxon>
    </lineage>
</organism>
<protein>
    <submittedName>
        <fullName evidence="5">Apoptosis-inducing factor 1, mitochondrial</fullName>
    </submittedName>
</protein>
<keyword evidence="1" id="KW-0285">Flavoprotein</keyword>
<keyword evidence="2" id="KW-0274">FAD</keyword>
<dbReference type="SUPFAM" id="SSF51905">
    <property type="entry name" value="FAD/NAD(P)-binding domain"/>
    <property type="match status" value="1"/>
</dbReference>
<comment type="caution">
    <text evidence="5">The sequence shown here is derived from an EMBL/GenBank/DDBJ whole genome shotgun (WGS) entry which is preliminary data.</text>
</comment>
<dbReference type="EMBL" id="CACTIH010007078">
    <property type="protein sequence ID" value="CAA3004965.1"/>
    <property type="molecule type" value="Genomic_DNA"/>
</dbReference>
<dbReference type="AlphaFoldDB" id="A0A8S0TJK8"/>
<dbReference type="Proteomes" id="UP000594638">
    <property type="component" value="Unassembled WGS sequence"/>
</dbReference>
<name>A0A8S0TJK8_OLEEU</name>
<gene>
    <name evidence="5" type="ORF">OLEA9_A062850</name>
</gene>
<proteinExistence type="predicted"/>